<proteinExistence type="predicted"/>
<feature type="transmembrane region" description="Helical" evidence="1">
    <location>
        <begin position="88"/>
        <end position="108"/>
    </location>
</feature>
<feature type="transmembrane region" description="Helical" evidence="1">
    <location>
        <begin position="59"/>
        <end position="76"/>
    </location>
</feature>
<feature type="transmembrane region" description="Helical" evidence="1">
    <location>
        <begin position="327"/>
        <end position="348"/>
    </location>
</feature>
<feature type="transmembrane region" description="Helical" evidence="1">
    <location>
        <begin position="114"/>
        <end position="131"/>
    </location>
</feature>
<dbReference type="AlphaFoldDB" id="A0ABD4XDB4"/>
<feature type="transmembrane region" description="Helical" evidence="1">
    <location>
        <begin position="295"/>
        <end position="315"/>
    </location>
</feature>
<organism evidence="2 3">
    <name type="scientific">Phaeobacter gallaeciensis</name>
    <dbReference type="NCBI Taxonomy" id="60890"/>
    <lineage>
        <taxon>Bacteria</taxon>
        <taxon>Pseudomonadati</taxon>
        <taxon>Pseudomonadota</taxon>
        <taxon>Alphaproteobacteria</taxon>
        <taxon>Rhodobacterales</taxon>
        <taxon>Roseobacteraceae</taxon>
        <taxon>Phaeobacter</taxon>
    </lineage>
</organism>
<keyword evidence="1" id="KW-0812">Transmembrane</keyword>
<feature type="transmembrane region" description="Helical" evidence="1">
    <location>
        <begin position="237"/>
        <end position="255"/>
    </location>
</feature>
<feature type="transmembrane region" description="Helical" evidence="1">
    <location>
        <begin position="212"/>
        <end position="231"/>
    </location>
</feature>
<evidence type="ECO:0000313" key="2">
    <source>
        <dbReference type="EMBL" id="MDE4167391.1"/>
    </source>
</evidence>
<evidence type="ECO:0000256" key="1">
    <source>
        <dbReference type="SAM" id="Phobius"/>
    </source>
</evidence>
<dbReference type="InterPro" id="IPR010266">
    <property type="entry name" value="NnrS"/>
</dbReference>
<sequence length="403" mass="44074">MKPRNDFQGPPLFSYGFRPFFLFSSIFACGVIPLWWLVWRGYVNLGGYFVPADWHIHEMVFGYGAAVVAGFLFTAVPNWTGRMPTRGWPLALLLMLWLAGRVAVAGLLPFAAPWILGIDQMFLFVVAAMIAREIVAGRNWKNLKVLVPVSLLWGANVLFHIEALTDGVADTGRRLGIALLIFLIILIGGRIVPSFTRNWLAQRGATRLPVAFNRFDGICIIAGLAALLSWAVAPFDLVSVFTGGAAAILHLCRLVRWRGQNTWRSPLLLMLHISYLMVPLGFASIAAGSLGIAELAVTAHVFGIGAVAGMTLAVMMRATMGHTGRPLVAGSALSLAFAMICAAMLARVSGQEFRIENLDGIDLSTMFWTVGFGIFLWRTGRWMTRPKIRRKPVSNVSFVSGPA</sequence>
<dbReference type="Pfam" id="PF05940">
    <property type="entry name" value="NnrS"/>
    <property type="match status" value="1"/>
</dbReference>
<keyword evidence="1" id="KW-0472">Membrane</keyword>
<dbReference type="EMBL" id="JARCJK010000010">
    <property type="protein sequence ID" value="MDE4167391.1"/>
    <property type="molecule type" value="Genomic_DNA"/>
</dbReference>
<dbReference type="RefSeq" id="WP_274830411.1">
    <property type="nucleotide sequence ID" value="NZ_JARCJE010000004.1"/>
</dbReference>
<name>A0ABD4XDB4_9RHOB</name>
<gene>
    <name evidence="2" type="ORF">PXK24_16965</name>
</gene>
<keyword evidence="1" id="KW-1133">Transmembrane helix</keyword>
<feature type="transmembrane region" description="Helical" evidence="1">
    <location>
        <begin position="143"/>
        <end position="161"/>
    </location>
</feature>
<feature type="transmembrane region" description="Helical" evidence="1">
    <location>
        <begin position="20"/>
        <end position="39"/>
    </location>
</feature>
<feature type="transmembrane region" description="Helical" evidence="1">
    <location>
        <begin position="267"/>
        <end position="289"/>
    </location>
</feature>
<comment type="caution">
    <text evidence="2">The sequence shown here is derived from an EMBL/GenBank/DDBJ whole genome shotgun (WGS) entry which is preliminary data.</text>
</comment>
<dbReference type="Proteomes" id="UP001218364">
    <property type="component" value="Unassembled WGS sequence"/>
</dbReference>
<feature type="transmembrane region" description="Helical" evidence="1">
    <location>
        <begin position="360"/>
        <end position="380"/>
    </location>
</feature>
<feature type="transmembrane region" description="Helical" evidence="1">
    <location>
        <begin position="173"/>
        <end position="192"/>
    </location>
</feature>
<evidence type="ECO:0000313" key="3">
    <source>
        <dbReference type="Proteomes" id="UP001218364"/>
    </source>
</evidence>
<reference evidence="2 3" key="1">
    <citation type="submission" date="2023-02" db="EMBL/GenBank/DDBJ databases">
        <title>Population genomics of bacteria associated with diatom.</title>
        <authorList>
            <person name="Xie J."/>
            <person name="Wang H."/>
        </authorList>
    </citation>
    <scope>NUCLEOTIDE SEQUENCE [LARGE SCALE GENOMIC DNA]</scope>
    <source>
        <strain evidence="2 3">PT47_8</strain>
    </source>
</reference>
<dbReference type="PROSITE" id="PS51257">
    <property type="entry name" value="PROKAR_LIPOPROTEIN"/>
    <property type="match status" value="1"/>
</dbReference>
<protein>
    <submittedName>
        <fullName evidence="2">NnrS family protein</fullName>
    </submittedName>
</protein>
<accession>A0ABD4XDB4</accession>